<dbReference type="Gene3D" id="2.30.110.10">
    <property type="entry name" value="Electron Transport, Fmn-binding Protein, Chain A"/>
    <property type="match status" value="1"/>
</dbReference>
<evidence type="ECO:0000256" key="1">
    <source>
        <dbReference type="ARBA" id="ARBA00008710"/>
    </source>
</evidence>
<protein>
    <submittedName>
        <fullName evidence="3">Deazaflavin-dependent oxidoreductase, nitroreductase family</fullName>
    </submittedName>
</protein>
<dbReference type="InterPro" id="IPR012349">
    <property type="entry name" value="Split_barrel_FMN-bd"/>
</dbReference>
<dbReference type="Gene3D" id="1.20.120.520">
    <property type="entry name" value="nmb1532 protein domain like"/>
    <property type="match status" value="1"/>
</dbReference>
<dbReference type="SUPFAM" id="SSF50475">
    <property type="entry name" value="FMN-binding split barrel"/>
    <property type="match status" value="1"/>
</dbReference>
<dbReference type="PANTHER" id="PTHR39428:SF1">
    <property type="entry name" value="F420H(2)-DEPENDENT QUINONE REDUCTASE RV1261C"/>
    <property type="match status" value="1"/>
</dbReference>
<dbReference type="GO" id="GO:0016491">
    <property type="term" value="F:oxidoreductase activity"/>
    <property type="evidence" value="ECO:0007669"/>
    <property type="project" value="InterPro"/>
</dbReference>
<dbReference type="EMBL" id="FMZE01000001">
    <property type="protein sequence ID" value="SDC21195.1"/>
    <property type="molecule type" value="Genomic_DNA"/>
</dbReference>
<dbReference type="GO" id="GO:0070967">
    <property type="term" value="F:coenzyme F420 binding"/>
    <property type="evidence" value="ECO:0007669"/>
    <property type="project" value="TreeGrafter"/>
</dbReference>
<dbReference type="RefSeq" id="WP_245866032.1">
    <property type="nucleotide sequence ID" value="NZ_CP016353.1"/>
</dbReference>
<dbReference type="NCBIfam" id="TIGR00026">
    <property type="entry name" value="hi_GC_TIGR00026"/>
    <property type="match status" value="1"/>
</dbReference>
<dbReference type="GO" id="GO:0005886">
    <property type="term" value="C:plasma membrane"/>
    <property type="evidence" value="ECO:0007669"/>
    <property type="project" value="TreeGrafter"/>
</dbReference>
<evidence type="ECO:0000313" key="3">
    <source>
        <dbReference type="EMBL" id="SDC21195.1"/>
    </source>
</evidence>
<name>A0A222VZI7_9PSEU</name>
<dbReference type="Proteomes" id="UP000199494">
    <property type="component" value="Unassembled WGS sequence"/>
</dbReference>
<dbReference type="Pfam" id="PF01814">
    <property type="entry name" value="Hemerythrin"/>
    <property type="match status" value="1"/>
</dbReference>
<gene>
    <name evidence="3" type="ORF">SAMN05421630_101830</name>
</gene>
<dbReference type="CDD" id="cd12108">
    <property type="entry name" value="Hr-like"/>
    <property type="match status" value="1"/>
</dbReference>
<sequence>MTQGELESFERQLIAEFRENEGKMSGMFAGATLCVLTTIGAKTGLRREKPLAYLEIDGHALVVASAGGADRDPGWYHNILATPMVTVETGTDTYRAIATPAKGAERDRLFAAVVEHSPGFADYQATTERVIPVVTLRRIGGDGEERVRGLGDFLAEGHEWLRDGLTSVRARLSATIEGEASVSAASGPSLARQLRAHCLDFCGALHQHHEGEDRGAFPILARRYPELAPVLDRLGEEHRVVSALRERIEALVAAEGSADPVRLRDELDQLAAELESHFAYEERTIAEALNTLGPAPGIP</sequence>
<comment type="similarity">
    <text evidence="1">Belongs to the F420H(2)-dependent quinone reductase family.</text>
</comment>
<comment type="catalytic activity">
    <reaction evidence="2">
        <text>oxidized coenzyme F420-(gamma-L-Glu)(n) + a quinol + H(+) = reduced coenzyme F420-(gamma-L-Glu)(n) + a quinone</text>
        <dbReference type="Rhea" id="RHEA:39663"/>
        <dbReference type="Rhea" id="RHEA-COMP:12939"/>
        <dbReference type="Rhea" id="RHEA-COMP:14378"/>
        <dbReference type="ChEBI" id="CHEBI:15378"/>
        <dbReference type="ChEBI" id="CHEBI:24646"/>
        <dbReference type="ChEBI" id="CHEBI:132124"/>
        <dbReference type="ChEBI" id="CHEBI:133980"/>
        <dbReference type="ChEBI" id="CHEBI:139511"/>
    </reaction>
</comment>
<proteinExistence type="inferred from homology"/>
<reference evidence="3 4" key="1">
    <citation type="submission" date="2016-10" db="EMBL/GenBank/DDBJ databases">
        <authorList>
            <person name="de Groot N.N."/>
        </authorList>
    </citation>
    <scope>NUCLEOTIDE SEQUENCE [LARGE SCALE GENOMIC DNA]</scope>
    <source>
        <strain evidence="3 4">CGMCC 4.5506</strain>
    </source>
</reference>
<evidence type="ECO:0000313" key="4">
    <source>
        <dbReference type="Proteomes" id="UP000199494"/>
    </source>
</evidence>
<dbReference type="PANTHER" id="PTHR39428">
    <property type="entry name" value="F420H(2)-DEPENDENT QUINONE REDUCTASE RV1261C"/>
    <property type="match status" value="1"/>
</dbReference>
<dbReference type="KEGG" id="pmad:BAY61_12260"/>
<dbReference type="InterPro" id="IPR012312">
    <property type="entry name" value="Hemerythrin-like"/>
</dbReference>
<dbReference type="STRING" id="530584.SAMN05421630_101830"/>
<accession>A0A222VZI7</accession>
<dbReference type="AlphaFoldDB" id="A0A222VZI7"/>
<dbReference type="Pfam" id="PF04075">
    <property type="entry name" value="F420H2_quin_red"/>
    <property type="match status" value="1"/>
</dbReference>
<keyword evidence="4" id="KW-1185">Reference proteome</keyword>
<dbReference type="InterPro" id="IPR004378">
    <property type="entry name" value="F420H2_quin_Rdtase"/>
</dbReference>
<evidence type="ECO:0000256" key="2">
    <source>
        <dbReference type="ARBA" id="ARBA00049106"/>
    </source>
</evidence>
<organism evidence="3 4">
    <name type="scientific">Prauserella marina</name>
    <dbReference type="NCBI Taxonomy" id="530584"/>
    <lineage>
        <taxon>Bacteria</taxon>
        <taxon>Bacillati</taxon>
        <taxon>Actinomycetota</taxon>
        <taxon>Actinomycetes</taxon>
        <taxon>Pseudonocardiales</taxon>
        <taxon>Pseudonocardiaceae</taxon>
        <taxon>Prauserella</taxon>
    </lineage>
</organism>